<feature type="signal peptide" evidence="3">
    <location>
        <begin position="1"/>
        <end position="21"/>
    </location>
</feature>
<dbReference type="InterPro" id="IPR022353">
    <property type="entry name" value="Insulin_CS"/>
</dbReference>
<evidence type="ECO:0000256" key="3">
    <source>
        <dbReference type="SAM" id="SignalP"/>
    </source>
</evidence>
<accession>A0A7E4ZWR7</accession>
<protein>
    <submittedName>
        <fullName evidence="5">IlGF domain-containing protein</fullName>
    </submittedName>
</protein>
<sequence length="135" mass="14829">MSSMTVFLAVSTVCLVALANGHQPRLFLVDWDDEFDAAPAPQYIRRWGPSAERPVKSASDLIQISKKDSPTISCGLIFVRRVDKVCKGCSKAANKEEITKRSSVFRPKRDALGITVQCCMKGCTDADLKQLCCTS</sequence>
<evidence type="ECO:0000256" key="1">
    <source>
        <dbReference type="ARBA" id="ARBA00009034"/>
    </source>
</evidence>
<dbReference type="InterPro" id="IPR036438">
    <property type="entry name" value="Insulin-like_sf"/>
</dbReference>
<keyword evidence="4" id="KW-1185">Reference proteome</keyword>
<evidence type="ECO:0000313" key="4">
    <source>
        <dbReference type="Proteomes" id="UP000492821"/>
    </source>
</evidence>
<proteinExistence type="inferred from homology"/>
<keyword evidence="2 3" id="KW-0732">Signal</keyword>
<dbReference type="Gene3D" id="1.10.100.10">
    <property type="entry name" value="Insulin-like"/>
    <property type="match status" value="1"/>
</dbReference>
<organism evidence="4 5">
    <name type="scientific">Panagrellus redivivus</name>
    <name type="common">Microworm</name>
    <dbReference type="NCBI Taxonomy" id="6233"/>
    <lineage>
        <taxon>Eukaryota</taxon>
        <taxon>Metazoa</taxon>
        <taxon>Ecdysozoa</taxon>
        <taxon>Nematoda</taxon>
        <taxon>Chromadorea</taxon>
        <taxon>Rhabditida</taxon>
        <taxon>Tylenchina</taxon>
        <taxon>Panagrolaimomorpha</taxon>
        <taxon>Panagrolaimoidea</taxon>
        <taxon>Panagrolaimidae</taxon>
        <taxon>Panagrellus</taxon>
    </lineage>
</organism>
<dbReference type="PROSITE" id="PS00262">
    <property type="entry name" value="INSULIN"/>
    <property type="match status" value="1"/>
</dbReference>
<reference evidence="4" key="1">
    <citation type="journal article" date="2013" name="Genetics">
        <title>The draft genome and transcriptome of Panagrellus redivivus are shaped by the harsh demands of a free-living lifestyle.</title>
        <authorList>
            <person name="Srinivasan J."/>
            <person name="Dillman A.R."/>
            <person name="Macchietto M.G."/>
            <person name="Heikkinen L."/>
            <person name="Lakso M."/>
            <person name="Fracchia K.M."/>
            <person name="Antoshechkin I."/>
            <person name="Mortazavi A."/>
            <person name="Wong G."/>
            <person name="Sternberg P.W."/>
        </authorList>
    </citation>
    <scope>NUCLEOTIDE SEQUENCE [LARGE SCALE GENOMIC DNA]</scope>
    <source>
        <strain evidence="4">MT8872</strain>
    </source>
</reference>
<comment type="similarity">
    <text evidence="1">Belongs to the insulin family.</text>
</comment>
<dbReference type="Proteomes" id="UP000492821">
    <property type="component" value="Unassembled WGS sequence"/>
</dbReference>
<name>A0A7E4ZWR7_PANRE</name>
<evidence type="ECO:0000313" key="5">
    <source>
        <dbReference type="WBParaSite" id="Pan_g21960.t1"/>
    </source>
</evidence>
<reference evidence="5" key="2">
    <citation type="submission" date="2020-10" db="UniProtKB">
        <authorList>
            <consortium name="WormBaseParasite"/>
        </authorList>
    </citation>
    <scope>IDENTIFICATION</scope>
</reference>
<dbReference type="AlphaFoldDB" id="A0A7E4ZWR7"/>
<feature type="chain" id="PRO_5028875392" evidence="3">
    <location>
        <begin position="22"/>
        <end position="135"/>
    </location>
</feature>
<dbReference type="SUPFAM" id="SSF56994">
    <property type="entry name" value="Insulin-like"/>
    <property type="match status" value="1"/>
</dbReference>
<evidence type="ECO:0000256" key="2">
    <source>
        <dbReference type="ARBA" id="ARBA00022729"/>
    </source>
</evidence>
<dbReference type="WBParaSite" id="Pan_g21960.t1">
    <property type="protein sequence ID" value="Pan_g21960.t1"/>
    <property type="gene ID" value="Pan_g21960"/>
</dbReference>